<protein>
    <submittedName>
        <fullName evidence="3">PC-esterase domain containing 1B</fullName>
    </submittedName>
</protein>
<feature type="region of interest" description="Disordered" evidence="2">
    <location>
        <begin position="299"/>
        <end position="327"/>
    </location>
</feature>
<comment type="similarity">
    <text evidence="1">Belongs to the PC-esterase family.</text>
</comment>
<reference evidence="3" key="2">
    <citation type="submission" date="2025-08" db="UniProtKB">
        <authorList>
            <consortium name="Ensembl"/>
        </authorList>
    </citation>
    <scope>IDENTIFICATION</scope>
</reference>
<dbReference type="GeneTree" id="ENSGT00390000002231"/>
<dbReference type="SUPFAM" id="SSF52266">
    <property type="entry name" value="SGNH hydrolase"/>
    <property type="match status" value="1"/>
</dbReference>
<dbReference type="OMA" id="YFHSDVP"/>
<feature type="compositionally biased region" description="Polar residues" evidence="2">
    <location>
        <begin position="461"/>
        <end position="471"/>
    </location>
</feature>
<feature type="region of interest" description="Disordered" evidence="2">
    <location>
        <begin position="443"/>
        <end position="471"/>
    </location>
</feature>
<evidence type="ECO:0000313" key="3">
    <source>
        <dbReference type="Ensembl" id="ENSCJAP00000073704.2"/>
    </source>
</evidence>
<evidence type="ECO:0000313" key="4">
    <source>
        <dbReference type="Proteomes" id="UP000008225"/>
    </source>
</evidence>
<organism evidence="3 4">
    <name type="scientific">Callithrix jacchus</name>
    <name type="common">White-tufted-ear marmoset</name>
    <name type="synonym">Simia Jacchus</name>
    <dbReference type="NCBI Taxonomy" id="9483"/>
    <lineage>
        <taxon>Eukaryota</taxon>
        <taxon>Metazoa</taxon>
        <taxon>Chordata</taxon>
        <taxon>Craniata</taxon>
        <taxon>Vertebrata</taxon>
        <taxon>Euteleostomi</taxon>
        <taxon>Mammalia</taxon>
        <taxon>Eutheria</taxon>
        <taxon>Euarchontoglires</taxon>
        <taxon>Primates</taxon>
        <taxon>Haplorrhini</taxon>
        <taxon>Platyrrhini</taxon>
        <taxon>Cebidae</taxon>
        <taxon>Callitrichinae</taxon>
        <taxon>Callithrix</taxon>
        <taxon>Callithrix</taxon>
    </lineage>
</organism>
<proteinExistence type="inferred from homology"/>
<reference evidence="3" key="1">
    <citation type="submission" date="2009-03" db="EMBL/GenBank/DDBJ databases">
        <authorList>
            <person name="Warren W."/>
            <person name="Ye L."/>
            <person name="Minx P."/>
            <person name="Worley K."/>
            <person name="Gibbs R."/>
            <person name="Wilson R.K."/>
        </authorList>
    </citation>
    <scope>NUCLEOTIDE SEQUENCE [LARGE SCALE GENOMIC DNA]</scope>
</reference>
<dbReference type="Proteomes" id="UP000008225">
    <property type="component" value="Chromosome 9"/>
</dbReference>
<dbReference type="AlphaFoldDB" id="A0A5F4W779"/>
<name>A0A5F4W779_CALJA</name>
<sequence length="471" mass="53979">MVSHQPMEQCPSNKPSADLPCAKEGARPFALGVMILLRASEVRQLLHNKFVVILGDSVHRAVYKDLVLLLQKDCLLTPKQLKVKGELNFERDELLDGGQRGPMHNGLDYREVREFRSDHHLVRFYFLTRVYSEYLQTILEELQSGEHAPDLVIMNSCLWDVSRYGSDFWWSYQENLENLFQRLGQVLPESCLLVWNTAMPVGEVVTGRFLPPQRQRTDSLKSTVVEANFYSATEARKHNFDVLDLHFYFRHARENLHWDGVHWNGRVHRCLSQLLLAHVADAWGVELPQRRPVSKWIKKKKPGQTVKGPPQTNRNHLAFPRPPLPSPRRPSLLGLPPQCLPLPPLLPSHPPPLAPPPPPIPFYQGMPQFPLGPPDVCFSSDHTFQSDQFYCDSDVPSSTHTGFPFEDNFMVGPQLPVPCFPTPCYQQPAPVVHRGFSRYHPRGPYVPWGQRPRPSKRRTPAHQSQSLNRRT</sequence>
<reference evidence="3" key="3">
    <citation type="submission" date="2025-09" db="UniProtKB">
        <authorList>
            <consortium name="Ensembl"/>
        </authorList>
    </citation>
    <scope>IDENTIFICATION</scope>
</reference>
<dbReference type="Bgee" id="ENSCJAG00000012864">
    <property type="expression patterns" value="Expressed in ovary and 6 other cell types or tissues"/>
</dbReference>
<dbReference type="Ensembl" id="ENSCJAT00000024927.4">
    <property type="protein sequence ID" value="ENSCJAP00000073704.2"/>
    <property type="gene ID" value="ENSCJAG00000012864.4"/>
</dbReference>
<evidence type="ECO:0000256" key="2">
    <source>
        <dbReference type="SAM" id="MobiDB-lite"/>
    </source>
</evidence>
<keyword evidence="4" id="KW-1185">Reference proteome</keyword>
<accession>A0A5F4W779</accession>
<dbReference type="PANTHER" id="PTHR14469">
    <property type="entry name" value="SARCOMA ANTIGEN NY-SAR-23"/>
    <property type="match status" value="1"/>
</dbReference>
<dbReference type="FunCoup" id="A0A5F4W779">
    <property type="interactions" value="39"/>
</dbReference>
<dbReference type="InterPro" id="IPR036514">
    <property type="entry name" value="SGNH_hydro_sf"/>
</dbReference>
<gene>
    <name evidence="3" type="primary">PCED1B</name>
</gene>
<evidence type="ECO:0000256" key="1">
    <source>
        <dbReference type="ARBA" id="ARBA00037957"/>
    </source>
</evidence>
<dbReference type="Gene3D" id="3.40.50.1110">
    <property type="entry name" value="SGNH hydrolase"/>
    <property type="match status" value="1"/>
</dbReference>
<dbReference type="PANTHER" id="PTHR14469:SF1">
    <property type="entry name" value="PC-ESTERASE DOMAIN-CONTAINING PROTEIN 1B"/>
    <property type="match status" value="1"/>
</dbReference>
<dbReference type="InParanoid" id="A0A5F4W779"/>